<keyword evidence="2" id="KW-0732">Signal</keyword>
<name>A0A7S4JX08_9STRA</name>
<evidence type="ECO:0008006" key="4">
    <source>
        <dbReference type="Google" id="ProtNLM"/>
    </source>
</evidence>
<gene>
    <name evidence="3" type="ORF">OAUR00152_LOCUS34929</name>
</gene>
<dbReference type="AlphaFoldDB" id="A0A7S4JX08"/>
<evidence type="ECO:0000256" key="2">
    <source>
        <dbReference type="SAM" id="SignalP"/>
    </source>
</evidence>
<feature type="chain" id="PRO_5030657940" description="RxLR effector protein" evidence="2">
    <location>
        <begin position="24"/>
        <end position="119"/>
    </location>
</feature>
<feature type="region of interest" description="Disordered" evidence="1">
    <location>
        <begin position="49"/>
        <end position="72"/>
    </location>
</feature>
<reference evidence="3" key="1">
    <citation type="submission" date="2021-01" db="EMBL/GenBank/DDBJ databases">
        <authorList>
            <person name="Corre E."/>
            <person name="Pelletier E."/>
            <person name="Niang G."/>
            <person name="Scheremetjew M."/>
            <person name="Finn R."/>
            <person name="Kale V."/>
            <person name="Holt S."/>
            <person name="Cochrane G."/>
            <person name="Meng A."/>
            <person name="Brown T."/>
            <person name="Cohen L."/>
        </authorList>
    </citation>
    <scope>NUCLEOTIDE SEQUENCE</scope>
    <source>
        <strain evidence="3">Isolate 1302-5</strain>
    </source>
</reference>
<evidence type="ECO:0000313" key="3">
    <source>
        <dbReference type="EMBL" id="CAE2276086.1"/>
    </source>
</evidence>
<accession>A0A7S4JX08</accession>
<organism evidence="3">
    <name type="scientific">Odontella aurita</name>
    <dbReference type="NCBI Taxonomy" id="265563"/>
    <lineage>
        <taxon>Eukaryota</taxon>
        <taxon>Sar</taxon>
        <taxon>Stramenopiles</taxon>
        <taxon>Ochrophyta</taxon>
        <taxon>Bacillariophyta</taxon>
        <taxon>Mediophyceae</taxon>
        <taxon>Biddulphiophycidae</taxon>
        <taxon>Eupodiscales</taxon>
        <taxon>Odontellaceae</taxon>
        <taxon>Odontella</taxon>
    </lineage>
</organism>
<evidence type="ECO:0000256" key="1">
    <source>
        <dbReference type="SAM" id="MobiDB-lite"/>
    </source>
</evidence>
<feature type="signal peptide" evidence="2">
    <location>
        <begin position="1"/>
        <end position="23"/>
    </location>
</feature>
<protein>
    <recommendedName>
        <fullName evidence="4">RxLR effector protein</fullName>
    </recommendedName>
</protein>
<proteinExistence type="predicted"/>
<sequence length="119" mass="13769">MKFSTIFIALVTILVLSVGTATADEDGHVDHDLEHYMEEQHHHWADEEAIRSIEHPSNDASEEKEESMRRSKELDDVHMVNAFIDDLHHHEDYFLGEGQQRLQEALRPKGGLRIMGRQL</sequence>
<dbReference type="EMBL" id="HBKQ01050619">
    <property type="protein sequence ID" value="CAE2276086.1"/>
    <property type="molecule type" value="Transcribed_RNA"/>
</dbReference>